<accession>A0A4C1SE87</accession>
<organism evidence="1 2">
    <name type="scientific">Eumeta variegata</name>
    <name type="common">Bagworm moth</name>
    <name type="synonym">Eumeta japonica</name>
    <dbReference type="NCBI Taxonomy" id="151549"/>
    <lineage>
        <taxon>Eukaryota</taxon>
        <taxon>Metazoa</taxon>
        <taxon>Ecdysozoa</taxon>
        <taxon>Arthropoda</taxon>
        <taxon>Hexapoda</taxon>
        <taxon>Insecta</taxon>
        <taxon>Pterygota</taxon>
        <taxon>Neoptera</taxon>
        <taxon>Endopterygota</taxon>
        <taxon>Lepidoptera</taxon>
        <taxon>Glossata</taxon>
        <taxon>Ditrysia</taxon>
        <taxon>Tineoidea</taxon>
        <taxon>Psychidae</taxon>
        <taxon>Oiketicinae</taxon>
        <taxon>Eumeta</taxon>
    </lineage>
</organism>
<evidence type="ECO:0000313" key="1">
    <source>
        <dbReference type="EMBL" id="GBO99477.1"/>
    </source>
</evidence>
<evidence type="ECO:0000313" key="2">
    <source>
        <dbReference type="Proteomes" id="UP000299102"/>
    </source>
</evidence>
<name>A0A4C1SE87_EUMVA</name>
<keyword evidence="2" id="KW-1185">Reference proteome</keyword>
<sequence length="78" mass="8705">MSVIVCLKGRGAYARVIVGNGTGSLVHPLTSSYYPLRRRSNSEGKSSKYYGRDVGILFREPVNRRDTPMNILFPTRGD</sequence>
<dbReference type="EMBL" id="BGZK01000003">
    <property type="protein sequence ID" value="GBO99477.1"/>
    <property type="molecule type" value="Genomic_DNA"/>
</dbReference>
<dbReference type="AlphaFoldDB" id="A0A4C1SE87"/>
<reference evidence="1 2" key="1">
    <citation type="journal article" date="2019" name="Commun. Biol.">
        <title>The bagworm genome reveals a unique fibroin gene that provides high tensile strength.</title>
        <authorList>
            <person name="Kono N."/>
            <person name="Nakamura H."/>
            <person name="Ohtoshi R."/>
            <person name="Tomita M."/>
            <person name="Numata K."/>
            <person name="Arakawa K."/>
        </authorList>
    </citation>
    <scope>NUCLEOTIDE SEQUENCE [LARGE SCALE GENOMIC DNA]</scope>
</reference>
<proteinExistence type="predicted"/>
<gene>
    <name evidence="1" type="ORF">EVAR_665_1</name>
</gene>
<comment type="caution">
    <text evidence="1">The sequence shown here is derived from an EMBL/GenBank/DDBJ whole genome shotgun (WGS) entry which is preliminary data.</text>
</comment>
<protein>
    <submittedName>
        <fullName evidence="1">Uncharacterized protein</fullName>
    </submittedName>
</protein>
<dbReference type="Proteomes" id="UP000299102">
    <property type="component" value="Unassembled WGS sequence"/>
</dbReference>